<dbReference type="InterPro" id="IPR006976">
    <property type="entry name" value="VanZ-like"/>
</dbReference>
<feature type="transmembrane region" description="Helical" evidence="1">
    <location>
        <begin position="165"/>
        <end position="185"/>
    </location>
</feature>
<comment type="caution">
    <text evidence="3">The sequence shown here is derived from an EMBL/GenBank/DDBJ whole genome shotgun (WGS) entry which is preliminary data.</text>
</comment>
<keyword evidence="1" id="KW-0812">Transmembrane</keyword>
<gene>
    <name evidence="3" type="ORF">IAD04_01885</name>
</gene>
<dbReference type="EMBL" id="DVKI01000057">
    <property type="protein sequence ID" value="HIT17115.1"/>
    <property type="molecule type" value="Genomic_DNA"/>
</dbReference>
<dbReference type="InterPro" id="IPR053150">
    <property type="entry name" value="Teicoplanin_resist-assoc"/>
</dbReference>
<proteinExistence type="predicted"/>
<reference evidence="3" key="1">
    <citation type="submission" date="2020-10" db="EMBL/GenBank/DDBJ databases">
        <authorList>
            <person name="Gilroy R."/>
        </authorList>
    </citation>
    <scope>NUCLEOTIDE SEQUENCE</scope>
    <source>
        <strain evidence="3">14508</strain>
    </source>
</reference>
<feature type="transmembrane region" description="Helical" evidence="1">
    <location>
        <begin position="6"/>
        <end position="26"/>
    </location>
</feature>
<accession>A0A9D1G878</accession>
<feature type="transmembrane region" description="Helical" evidence="1">
    <location>
        <begin position="135"/>
        <end position="153"/>
    </location>
</feature>
<dbReference type="PANTHER" id="PTHR36834">
    <property type="entry name" value="MEMBRANE PROTEIN-RELATED"/>
    <property type="match status" value="1"/>
</dbReference>
<feature type="transmembrane region" description="Helical" evidence="1">
    <location>
        <begin position="46"/>
        <end position="68"/>
    </location>
</feature>
<name>A0A9D1G878_9FIRM</name>
<organism evidence="3 4">
    <name type="scientific">Candidatus Caccosoma faecigallinarum</name>
    <dbReference type="NCBI Taxonomy" id="2840720"/>
    <lineage>
        <taxon>Bacteria</taxon>
        <taxon>Bacillati</taxon>
        <taxon>Bacillota</taxon>
        <taxon>Bacillota incertae sedis</taxon>
        <taxon>Candidatus Caccosoma</taxon>
    </lineage>
</organism>
<dbReference type="PANTHER" id="PTHR36834:SF1">
    <property type="entry name" value="INTEGRAL MEMBRANE PROTEIN"/>
    <property type="match status" value="1"/>
</dbReference>
<evidence type="ECO:0000313" key="4">
    <source>
        <dbReference type="Proteomes" id="UP000886893"/>
    </source>
</evidence>
<keyword evidence="1" id="KW-1133">Transmembrane helix</keyword>
<evidence type="ECO:0000259" key="2">
    <source>
        <dbReference type="Pfam" id="PF04892"/>
    </source>
</evidence>
<keyword evidence="1" id="KW-0472">Membrane</keyword>
<reference evidence="3" key="2">
    <citation type="journal article" date="2021" name="PeerJ">
        <title>Extensive microbial diversity within the chicken gut microbiome revealed by metagenomics and culture.</title>
        <authorList>
            <person name="Gilroy R."/>
            <person name="Ravi A."/>
            <person name="Getino M."/>
            <person name="Pursley I."/>
            <person name="Horton D.L."/>
            <person name="Alikhan N.F."/>
            <person name="Baker D."/>
            <person name="Gharbi K."/>
            <person name="Hall N."/>
            <person name="Watson M."/>
            <person name="Adriaenssens E.M."/>
            <person name="Foster-Nyarko E."/>
            <person name="Jarju S."/>
            <person name="Secka A."/>
            <person name="Antonio M."/>
            <person name="Oren A."/>
            <person name="Chaudhuri R.R."/>
            <person name="La Ragione R."/>
            <person name="Hildebrand F."/>
            <person name="Pallen M.J."/>
        </authorList>
    </citation>
    <scope>NUCLEOTIDE SEQUENCE</scope>
    <source>
        <strain evidence="3">14508</strain>
    </source>
</reference>
<evidence type="ECO:0000256" key="1">
    <source>
        <dbReference type="SAM" id="Phobius"/>
    </source>
</evidence>
<sequence length="195" mass="23223">MTIQMIIYLLFFFLFFIPLYVLFRFLYLKSKKQGKIQRNWTHEMGLFAFFVSILLIFYVTIFPTFLMVNQKLYITFKKGDHHQNYIPFQTIKSLLYLLKHHIYLEYAWMNLLGNLFLFFPFALFAKLLFPSFKSIFILLFATFFSLLIEFIQIPMQRISDIDDVILNVIGAGLALIIASFIQKFIKIKKTSSKLS</sequence>
<dbReference type="Proteomes" id="UP000886893">
    <property type="component" value="Unassembled WGS sequence"/>
</dbReference>
<protein>
    <submittedName>
        <fullName evidence="3">VanZ family protein</fullName>
    </submittedName>
</protein>
<dbReference type="AlphaFoldDB" id="A0A9D1G878"/>
<feature type="transmembrane region" description="Helical" evidence="1">
    <location>
        <begin position="106"/>
        <end position="128"/>
    </location>
</feature>
<evidence type="ECO:0000313" key="3">
    <source>
        <dbReference type="EMBL" id="HIT17115.1"/>
    </source>
</evidence>
<feature type="domain" description="VanZ-like" evidence="2">
    <location>
        <begin position="49"/>
        <end position="181"/>
    </location>
</feature>
<dbReference type="Pfam" id="PF04892">
    <property type="entry name" value="VanZ"/>
    <property type="match status" value="1"/>
</dbReference>